<dbReference type="EMBL" id="MTAB01000030">
    <property type="protein sequence ID" value="OSI17891.1"/>
    <property type="molecule type" value="Genomic_DNA"/>
</dbReference>
<protein>
    <submittedName>
        <fullName evidence="1">Uncharacterized protein</fullName>
    </submittedName>
</protein>
<dbReference type="AlphaFoldDB" id="A0A1X3DDV2"/>
<comment type="caution">
    <text evidence="1">The sequence shown here is derived from an EMBL/GenBank/DDBJ whole genome shotgun (WGS) entry which is preliminary data.</text>
</comment>
<reference evidence="2" key="1">
    <citation type="submission" date="2017-01" db="EMBL/GenBank/DDBJ databases">
        <authorList>
            <person name="Mah S.A."/>
            <person name="Swanson W.J."/>
            <person name="Moy G.W."/>
            <person name="Vacquier V.D."/>
        </authorList>
    </citation>
    <scope>NUCLEOTIDE SEQUENCE [LARGE SCALE GENOMIC DNA]</scope>
    <source>
        <strain evidence="2">124861</strain>
    </source>
</reference>
<proteinExistence type="predicted"/>
<evidence type="ECO:0000313" key="1">
    <source>
        <dbReference type="EMBL" id="OSI17891.1"/>
    </source>
</evidence>
<name>A0A1X3DDV2_9NEIS</name>
<organism evidence="1 2">
    <name type="scientific">Neisseria dumasiana</name>
    <dbReference type="NCBI Taxonomy" id="1931275"/>
    <lineage>
        <taxon>Bacteria</taxon>
        <taxon>Pseudomonadati</taxon>
        <taxon>Pseudomonadota</taxon>
        <taxon>Betaproteobacteria</taxon>
        <taxon>Neisseriales</taxon>
        <taxon>Neisseriaceae</taxon>
        <taxon>Neisseria</taxon>
    </lineage>
</organism>
<dbReference type="Proteomes" id="UP000193303">
    <property type="component" value="Unassembled WGS sequence"/>
</dbReference>
<accession>A0A1X3DDV2</accession>
<gene>
    <name evidence="1" type="ORF">BV912_10465</name>
</gene>
<evidence type="ECO:0000313" key="2">
    <source>
        <dbReference type="Proteomes" id="UP000193303"/>
    </source>
</evidence>
<sequence>MQHTKKKHSVDVISKTHYLVIGFEVNGGKETFSCNKIKITRGRDVLEDTVCVHDIANGDYGHAFFYVADNGGKVMTFFSFGPTGFFSNKISGQPTPADYAESRPSTTAYKITELSQMFRFVIDKDKANRIVEEADKFTHENHSYAVWKNSTCASEARSVLDKAGIKTPSGSSKVNAPFIGKIGGSSAFDYYGFVNPYMWYQQLTQKYGQAIEFISPRKNVNHKNKNKYLKNNTNNLQDDYKWLIKNGESDPLYEFPKASSGVKIHGKF</sequence>